<dbReference type="OMA" id="FNGIPKM"/>
<gene>
    <name evidence="10" type="ORF">EUGRSUZ_F01046</name>
</gene>
<dbReference type="FunFam" id="2.90.10.10:FF:000001">
    <property type="entry name" value="G-type lectin S-receptor-like serine/threonine-protein kinase"/>
    <property type="match status" value="1"/>
</dbReference>
<name>A0A059BLZ9_EUCGR</name>
<dbReference type="SMART" id="SM00108">
    <property type="entry name" value="B_lectin"/>
    <property type="match status" value="1"/>
</dbReference>
<dbReference type="EC" id="2.7.11.1" evidence="1"/>
<evidence type="ECO:0000256" key="7">
    <source>
        <dbReference type="PROSITE-ProRule" id="PRU00076"/>
    </source>
</evidence>
<dbReference type="PANTHER" id="PTHR32444">
    <property type="entry name" value="BULB-TYPE LECTIN DOMAIN-CONTAINING PROTEIN"/>
    <property type="match status" value="1"/>
</dbReference>
<evidence type="ECO:0000256" key="4">
    <source>
        <dbReference type="ARBA" id="ARBA00023180"/>
    </source>
</evidence>
<evidence type="ECO:0000256" key="3">
    <source>
        <dbReference type="ARBA" id="ARBA00023157"/>
    </source>
</evidence>
<organism evidence="10">
    <name type="scientific">Eucalyptus grandis</name>
    <name type="common">Flooded gum</name>
    <dbReference type="NCBI Taxonomy" id="71139"/>
    <lineage>
        <taxon>Eukaryota</taxon>
        <taxon>Viridiplantae</taxon>
        <taxon>Streptophyta</taxon>
        <taxon>Embryophyta</taxon>
        <taxon>Tracheophyta</taxon>
        <taxon>Spermatophyta</taxon>
        <taxon>Magnoliopsida</taxon>
        <taxon>eudicotyledons</taxon>
        <taxon>Gunneridae</taxon>
        <taxon>Pentapetalae</taxon>
        <taxon>rosids</taxon>
        <taxon>malvids</taxon>
        <taxon>Myrtales</taxon>
        <taxon>Myrtaceae</taxon>
        <taxon>Myrtoideae</taxon>
        <taxon>Eucalypteae</taxon>
        <taxon>Eucalyptus</taxon>
    </lineage>
</organism>
<dbReference type="InterPro" id="IPR001480">
    <property type="entry name" value="Bulb-type_lectin_dom"/>
</dbReference>
<feature type="domain" description="EGF-like" evidence="8">
    <location>
        <begin position="254"/>
        <end position="290"/>
    </location>
</feature>
<dbReference type="InterPro" id="IPR000742">
    <property type="entry name" value="EGF"/>
</dbReference>
<dbReference type="SUPFAM" id="SSF51110">
    <property type="entry name" value="alpha-D-mannose-specific plant lectins"/>
    <property type="match status" value="1"/>
</dbReference>
<reference evidence="10" key="1">
    <citation type="submission" date="2013-07" db="EMBL/GenBank/DDBJ databases">
        <title>The genome of Eucalyptus grandis.</title>
        <authorList>
            <person name="Schmutz J."/>
            <person name="Hayes R."/>
            <person name="Myburg A."/>
            <person name="Tuskan G."/>
            <person name="Grattapaglia D."/>
            <person name="Rokhsar D.S."/>
        </authorList>
    </citation>
    <scope>NUCLEOTIDE SEQUENCE</scope>
    <source>
        <tissue evidence="10">Leaf extractions</tissue>
    </source>
</reference>
<proteinExistence type="predicted"/>
<sequence length="401" mass="45257">MFMLNLVIASDTLSPGQSIKDGERLVSSGQSFELGFFSPENSKYRYLGIWYKFSPEKVVWIANRNNPLTDSNGALTFSDEGNLVVLNRSKSIIWSSNSSMVLRNPVAQLLDSGNLVSFDYPSDTQLAGMRMGWNLKSGFEGRLTSCKSTDDPSSGDYTNGINVNGLPHFEMFNRGSTKTFRTGPWNGFRFMGAPATESAPFKSLFVYNETDVYCEFDNPVEVIITIFALNHSGVIQRLQRKKESSTWDVMMTYPRDPCDNYGQCVANSVCKSNKDPRCQCLQGFVPKSQEEWKLFNSTSGCIRKAQLNCFQEPGFLKISMLNRPDPIDFWVECLKNCSCTAYANSDVRGGGSGCLMWFGDLIDIREFEQDNHVQNIYIKLSAYEVMLKNDPILERSRLHQT</sequence>
<keyword evidence="2" id="KW-0732">Signal</keyword>
<evidence type="ECO:0000256" key="6">
    <source>
        <dbReference type="ARBA" id="ARBA00048679"/>
    </source>
</evidence>
<comment type="caution">
    <text evidence="7">Lacks conserved residue(s) required for the propagation of feature annotation.</text>
</comment>
<dbReference type="Gramene" id="KCW67252">
    <property type="protein sequence ID" value="KCW67252"/>
    <property type="gene ID" value="EUGRSUZ_F01046"/>
</dbReference>
<protein>
    <recommendedName>
        <fullName evidence="1">non-specific serine/threonine protein kinase</fullName>
        <ecNumber evidence="1">2.7.11.1</ecNumber>
    </recommendedName>
</protein>
<keyword evidence="3" id="KW-1015">Disulfide bond</keyword>
<dbReference type="InParanoid" id="A0A059BLZ9"/>
<accession>A0A059BLZ9</accession>
<dbReference type="CDD" id="cd00028">
    <property type="entry name" value="B_lectin"/>
    <property type="match status" value="1"/>
</dbReference>
<dbReference type="Pfam" id="PF08276">
    <property type="entry name" value="PAN_2"/>
    <property type="match status" value="1"/>
</dbReference>
<dbReference type="InterPro" id="IPR003609">
    <property type="entry name" value="Pan_app"/>
</dbReference>
<dbReference type="PANTHER" id="PTHR32444:SF118">
    <property type="entry name" value="OS09G0551150 PROTEIN"/>
    <property type="match status" value="1"/>
</dbReference>
<dbReference type="PROSITE" id="PS50026">
    <property type="entry name" value="EGF_3"/>
    <property type="match status" value="1"/>
</dbReference>
<dbReference type="PROSITE" id="PS50927">
    <property type="entry name" value="BULB_LECTIN"/>
    <property type="match status" value="1"/>
</dbReference>
<evidence type="ECO:0000256" key="2">
    <source>
        <dbReference type="ARBA" id="ARBA00022729"/>
    </source>
</evidence>
<evidence type="ECO:0000259" key="8">
    <source>
        <dbReference type="PROSITE" id="PS50026"/>
    </source>
</evidence>
<dbReference type="CDD" id="cd01098">
    <property type="entry name" value="PAN_AP_plant"/>
    <property type="match status" value="1"/>
</dbReference>
<comment type="catalytic activity">
    <reaction evidence="6">
        <text>L-seryl-[protein] + ATP = O-phospho-L-seryl-[protein] + ADP + H(+)</text>
        <dbReference type="Rhea" id="RHEA:17989"/>
        <dbReference type="Rhea" id="RHEA-COMP:9863"/>
        <dbReference type="Rhea" id="RHEA-COMP:11604"/>
        <dbReference type="ChEBI" id="CHEBI:15378"/>
        <dbReference type="ChEBI" id="CHEBI:29999"/>
        <dbReference type="ChEBI" id="CHEBI:30616"/>
        <dbReference type="ChEBI" id="CHEBI:83421"/>
        <dbReference type="ChEBI" id="CHEBI:456216"/>
        <dbReference type="EC" id="2.7.11.1"/>
    </reaction>
</comment>
<dbReference type="Pfam" id="PF01453">
    <property type="entry name" value="B_lectin"/>
    <property type="match status" value="1"/>
</dbReference>
<dbReference type="InterPro" id="IPR000858">
    <property type="entry name" value="S_locus_glycoprot_dom"/>
</dbReference>
<feature type="domain" description="Bulb-type lectin" evidence="9">
    <location>
        <begin position="10"/>
        <end position="130"/>
    </location>
</feature>
<dbReference type="GO" id="GO:0004674">
    <property type="term" value="F:protein serine/threonine kinase activity"/>
    <property type="evidence" value="ECO:0007669"/>
    <property type="project" value="UniProtKB-EC"/>
</dbReference>
<dbReference type="AlphaFoldDB" id="A0A059BLZ9"/>
<dbReference type="EMBL" id="KK198758">
    <property type="protein sequence ID" value="KCW67252.1"/>
    <property type="molecule type" value="Genomic_DNA"/>
</dbReference>
<comment type="catalytic activity">
    <reaction evidence="5">
        <text>L-threonyl-[protein] + ATP = O-phospho-L-threonyl-[protein] + ADP + H(+)</text>
        <dbReference type="Rhea" id="RHEA:46608"/>
        <dbReference type="Rhea" id="RHEA-COMP:11060"/>
        <dbReference type="Rhea" id="RHEA-COMP:11605"/>
        <dbReference type="ChEBI" id="CHEBI:15378"/>
        <dbReference type="ChEBI" id="CHEBI:30013"/>
        <dbReference type="ChEBI" id="CHEBI:30616"/>
        <dbReference type="ChEBI" id="CHEBI:61977"/>
        <dbReference type="ChEBI" id="CHEBI:456216"/>
        <dbReference type="EC" id="2.7.11.1"/>
    </reaction>
</comment>
<evidence type="ECO:0000256" key="5">
    <source>
        <dbReference type="ARBA" id="ARBA00047899"/>
    </source>
</evidence>
<keyword evidence="4" id="KW-0325">Glycoprotein</keyword>
<dbReference type="InterPro" id="IPR036426">
    <property type="entry name" value="Bulb-type_lectin_dom_sf"/>
</dbReference>
<dbReference type="Pfam" id="PF00954">
    <property type="entry name" value="S_locus_glycop"/>
    <property type="match status" value="1"/>
</dbReference>
<evidence type="ECO:0000313" key="10">
    <source>
        <dbReference type="EMBL" id="KCW67252.1"/>
    </source>
</evidence>
<dbReference type="GO" id="GO:0048544">
    <property type="term" value="P:recognition of pollen"/>
    <property type="evidence" value="ECO:0007669"/>
    <property type="project" value="InterPro"/>
</dbReference>
<dbReference type="Gene3D" id="2.90.10.10">
    <property type="entry name" value="Bulb-type lectin domain"/>
    <property type="match status" value="1"/>
</dbReference>
<evidence type="ECO:0000259" key="9">
    <source>
        <dbReference type="PROSITE" id="PS50927"/>
    </source>
</evidence>
<dbReference type="STRING" id="71139.A0A059BLZ9"/>
<evidence type="ECO:0000256" key="1">
    <source>
        <dbReference type="ARBA" id="ARBA00012513"/>
    </source>
</evidence>
<keyword evidence="7" id="KW-0245">EGF-like domain</keyword>